<keyword evidence="4" id="KW-0676">Redox-active center</keyword>
<evidence type="ECO:0000256" key="2">
    <source>
        <dbReference type="ARBA" id="ARBA00022748"/>
    </source>
</evidence>
<dbReference type="GO" id="GO:0016491">
    <property type="term" value="F:oxidoreductase activity"/>
    <property type="evidence" value="ECO:0007669"/>
    <property type="project" value="InterPro"/>
</dbReference>
<organism evidence="7 8">
    <name type="scientific">Ancylomarina euxinus</name>
    <dbReference type="NCBI Taxonomy" id="2283627"/>
    <lineage>
        <taxon>Bacteria</taxon>
        <taxon>Pseudomonadati</taxon>
        <taxon>Bacteroidota</taxon>
        <taxon>Bacteroidia</taxon>
        <taxon>Marinilabiliales</taxon>
        <taxon>Marinifilaceae</taxon>
        <taxon>Ancylomarina</taxon>
    </lineage>
</organism>
<dbReference type="PROSITE" id="PS51257">
    <property type="entry name" value="PROKAR_LIPOPROTEIN"/>
    <property type="match status" value="1"/>
</dbReference>
<dbReference type="InterPro" id="IPR017937">
    <property type="entry name" value="Thioredoxin_CS"/>
</dbReference>
<dbReference type="InterPro" id="IPR036249">
    <property type="entry name" value="Thioredoxin-like_sf"/>
</dbReference>
<dbReference type="PROSITE" id="PS00194">
    <property type="entry name" value="THIOREDOXIN_1"/>
    <property type="match status" value="1"/>
</dbReference>
<evidence type="ECO:0000256" key="3">
    <source>
        <dbReference type="ARBA" id="ARBA00023157"/>
    </source>
</evidence>
<dbReference type="Pfam" id="PF00578">
    <property type="entry name" value="AhpC-TSA"/>
    <property type="match status" value="1"/>
</dbReference>
<accession>A0A425XZ78</accession>
<evidence type="ECO:0000256" key="4">
    <source>
        <dbReference type="ARBA" id="ARBA00023284"/>
    </source>
</evidence>
<gene>
    <name evidence="7" type="ORF">DWB61_12840</name>
</gene>
<dbReference type="EMBL" id="QQWG01000013">
    <property type="protein sequence ID" value="RRG20427.1"/>
    <property type="molecule type" value="Genomic_DNA"/>
</dbReference>
<feature type="signal peptide" evidence="5">
    <location>
        <begin position="1"/>
        <end position="22"/>
    </location>
</feature>
<feature type="domain" description="Thioredoxin" evidence="6">
    <location>
        <begin position="215"/>
        <end position="351"/>
    </location>
</feature>
<dbReference type="Proteomes" id="UP000285794">
    <property type="component" value="Unassembled WGS sequence"/>
</dbReference>
<keyword evidence="8" id="KW-1185">Reference proteome</keyword>
<dbReference type="Gene3D" id="3.40.30.10">
    <property type="entry name" value="Glutaredoxin"/>
    <property type="match status" value="1"/>
</dbReference>
<keyword evidence="2" id="KW-0201">Cytochrome c-type biogenesis</keyword>
<name>A0A425XZ78_9BACT</name>
<dbReference type="PANTHER" id="PTHR42852:SF6">
    <property type="entry name" value="THIOL:DISULFIDE INTERCHANGE PROTEIN DSBE"/>
    <property type="match status" value="1"/>
</dbReference>
<dbReference type="SUPFAM" id="SSF52833">
    <property type="entry name" value="Thioredoxin-like"/>
    <property type="match status" value="1"/>
</dbReference>
<dbReference type="GO" id="GO:0016209">
    <property type="term" value="F:antioxidant activity"/>
    <property type="evidence" value="ECO:0007669"/>
    <property type="project" value="InterPro"/>
</dbReference>
<feature type="chain" id="PRO_5018997611" evidence="5">
    <location>
        <begin position="23"/>
        <end position="351"/>
    </location>
</feature>
<dbReference type="AlphaFoldDB" id="A0A425XZ78"/>
<evidence type="ECO:0000256" key="5">
    <source>
        <dbReference type="SAM" id="SignalP"/>
    </source>
</evidence>
<dbReference type="InterPro" id="IPR013766">
    <property type="entry name" value="Thioredoxin_domain"/>
</dbReference>
<keyword evidence="3" id="KW-1015">Disulfide bond</keyword>
<dbReference type="PROSITE" id="PS51352">
    <property type="entry name" value="THIOREDOXIN_2"/>
    <property type="match status" value="1"/>
</dbReference>
<comment type="caution">
    <text evidence="7">The sequence shown here is derived from an EMBL/GenBank/DDBJ whole genome shotgun (WGS) entry which is preliminary data.</text>
</comment>
<reference evidence="7 8" key="1">
    <citation type="submission" date="2018-07" db="EMBL/GenBank/DDBJ databases">
        <title>Draft genome sequence of Ancylomarina sp. M1P.</title>
        <authorList>
            <person name="Yadav S."/>
            <person name="Villanueva L."/>
            <person name="Damste J.S.S."/>
        </authorList>
    </citation>
    <scope>NUCLEOTIDE SEQUENCE [LARGE SCALE GENOMIC DNA]</scope>
    <source>
        <strain evidence="7 8">M1P</strain>
    </source>
</reference>
<evidence type="ECO:0000256" key="1">
    <source>
        <dbReference type="ARBA" id="ARBA00004196"/>
    </source>
</evidence>
<evidence type="ECO:0000313" key="7">
    <source>
        <dbReference type="EMBL" id="RRG20427.1"/>
    </source>
</evidence>
<dbReference type="RefSeq" id="WP_125031288.1">
    <property type="nucleotide sequence ID" value="NZ_JAPXVP010000011.1"/>
</dbReference>
<proteinExistence type="predicted"/>
<dbReference type="GO" id="GO:0017004">
    <property type="term" value="P:cytochrome complex assembly"/>
    <property type="evidence" value="ECO:0007669"/>
    <property type="project" value="UniProtKB-KW"/>
</dbReference>
<sequence length="351" mass="39972">MMNLFKVFAIMAIAALLSCSKATDTCLIKGQLSGGDGELVIYPYQEVHSKKEADSLSYKAKISNGKFEIELDGELVCRLMNIKIGNELKRYDVFTEPGIIHLGEKDGKLIAKGSSLNDEYYRLLNELNYEAYDKIKYKKVLSAEEQKLKDEYNRNLWELIGTNSASIPLSYLFYQKYWGADASSLNKIINTFSKDIHQSYYLKKVINRRDNQQRVAIGNPAPDFSLKSNDGQDVSLEMYKGKYLLVDFWASWCGPCRAEIPNLKKVFANYHSKGLDILSVSTDAREKAWLKAVDAEQMPWEQVRDTKSISDVYNITAIPMIILIDPEGKIMDKGLRGEGLQKKLDEILMHK</sequence>
<dbReference type="InterPro" id="IPR050553">
    <property type="entry name" value="Thioredoxin_ResA/DsbE_sf"/>
</dbReference>
<protein>
    <submittedName>
        <fullName evidence="7">AhpC/TSA family protein</fullName>
    </submittedName>
</protein>
<dbReference type="PANTHER" id="PTHR42852">
    <property type="entry name" value="THIOL:DISULFIDE INTERCHANGE PROTEIN DSBE"/>
    <property type="match status" value="1"/>
</dbReference>
<dbReference type="InterPro" id="IPR000866">
    <property type="entry name" value="AhpC/TSA"/>
</dbReference>
<dbReference type="Pfam" id="PF14289">
    <property type="entry name" value="DUF4369"/>
    <property type="match status" value="1"/>
</dbReference>
<evidence type="ECO:0000259" key="6">
    <source>
        <dbReference type="PROSITE" id="PS51352"/>
    </source>
</evidence>
<dbReference type="InterPro" id="IPR025380">
    <property type="entry name" value="DUF4369"/>
</dbReference>
<keyword evidence="5" id="KW-0732">Signal</keyword>
<dbReference type="GO" id="GO:0030313">
    <property type="term" value="C:cell envelope"/>
    <property type="evidence" value="ECO:0007669"/>
    <property type="project" value="UniProtKB-SubCell"/>
</dbReference>
<dbReference type="CDD" id="cd02966">
    <property type="entry name" value="TlpA_like_family"/>
    <property type="match status" value="1"/>
</dbReference>
<evidence type="ECO:0000313" key="8">
    <source>
        <dbReference type="Proteomes" id="UP000285794"/>
    </source>
</evidence>
<comment type="subcellular location">
    <subcellularLocation>
        <location evidence="1">Cell envelope</location>
    </subcellularLocation>
</comment>